<name>A0AB39KXK6_9CAUL</name>
<sequence>MTSSTLGELKNPALKIAQALWRAAPLPLAGRAVAGRAVAAVIGARHRRSRLAGLGVDLKPGPVVVSGFHNEALGIGRGGRLTAQALEDAGYQVIRHDARAAIRTPGFANVALPGEGGVWLQHCNAPEAIALFDRVRREDLFGRYRIGYWAWELPQAPKDWLKATRFFDEIWTPSQFTADSLAGCGVQVRSMPHPLPDVTPSPAPEKFAFLPGRVNFLAMADLRSSAARKNPLGAVEAFIRAFPKAQDKAALTLKLVQAQTDAAAMRALGAKIAGRPDIRLLIEEYDADDVQRLLSSADVVLSLHRAEGFGLVPAEALALGRAALATAWSGNMEFMAGLPDALVPYRLIKAADSSGRYRRQMWADPDLDAAAQGIRRLTDDQALRAAIGREGRAAVSSLKHAWTREALAKTGVGRWGMS</sequence>
<dbReference type="GO" id="GO:0016757">
    <property type="term" value="F:glycosyltransferase activity"/>
    <property type="evidence" value="ECO:0007669"/>
    <property type="project" value="UniProtKB-KW"/>
</dbReference>
<reference evidence="1" key="1">
    <citation type="submission" date="2024-06" db="EMBL/GenBank/DDBJ databases">
        <title>Caulobacter inopinatus, sp. nov.</title>
        <authorList>
            <person name="Donachie S.P."/>
        </authorList>
    </citation>
    <scope>NUCLEOTIDE SEQUENCE</scope>
    <source>
        <strain evidence="1">73W</strain>
    </source>
</reference>
<keyword evidence="1" id="KW-0328">Glycosyltransferase</keyword>
<dbReference type="Gene3D" id="3.40.50.2000">
    <property type="entry name" value="Glycogen Phosphorylase B"/>
    <property type="match status" value="1"/>
</dbReference>
<dbReference type="SUPFAM" id="SSF53756">
    <property type="entry name" value="UDP-Glycosyltransferase/glycogen phosphorylase"/>
    <property type="match status" value="1"/>
</dbReference>
<dbReference type="Pfam" id="PF20706">
    <property type="entry name" value="GT4-conflict"/>
    <property type="match status" value="1"/>
</dbReference>
<gene>
    <name evidence="1" type="ORF">ABOZ73_08910</name>
</gene>
<dbReference type="EMBL" id="CP158375">
    <property type="protein sequence ID" value="XDO98519.1"/>
    <property type="molecule type" value="Genomic_DNA"/>
</dbReference>
<evidence type="ECO:0000313" key="1">
    <source>
        <dbReference type="EMBL" id="XDO98519.1"/>
    </source>
</evidence>
<accession>A0AB39KXK6</accession>
<dbReference type="AlphaFoldDB" id="A0AB39KXK6"/>
<dbReference type="PANTHER" id="PTHR46656:SF3">
    <property type="entry name" value="PUTATIVE-RELATED"/>
    <property type="match status" value="1"/>
</dbReference>
<keyword evidence="1" id="KW-0808">Transferase</keyword>
<organism evidence="1">
    <name type="scientific">Caulobacter sp. 73W</name>
    <dbReference type="NCBI Taxonomy" id="3161137"/>
    <lineage>
        <taxon>Bacteria</taxon>
        <taxon>Pseudomonadati</taxon>
        <taxon>Pseudomonadota</taxon>
        <taxon>Alphaproteobacteria</taxon>
        <taxon>Caulobacterales</taxon>
        <taxon>Caulobacteraceae</taxon>
        <taxon>Caulobacter</taxon>
    </lineage>
</organism>
<protein>
    <submittedName>
        <fullName evidence="1">Glycosyltransferase</fullName>
        <ecNumber evidence="1">2.4.-.-</ecNumber>
    </submittedName>
</protein>
<proteinExistence type="predicted"/>
<dbReference type="RefSeq" id="WP_369062394.1">
    <property type="nucleotide sequence ID" value="NZ_CP158375.1"/>
</dbReference>
<dbReference type="EC" id="2.4.-.-" evidence="1"/>
<dbReference type="PANTHER" id="PTHR46656">
    <property type="entry name" value="PUTATIVE-RELATED"/>
    <property type="match status" value="1"/>
</dbReference>